<comment type="caution">
    <text evidence="10">The sequence shown here is derived from an EMBL/GenBank/DDBJ whole genome shotgun (WGS) entry which is preliminary data.</text>
</comment>
<dbReference type="GO" id="GO:0008270">
    <property type="term" value="F:zinc ion binding"/>
    <property type="evidence" value="ECO:0007669"/>
    <property type="project" value="UniProtKB-KW"/>
</dbReference>
<name>A0A9P4MWK9_9PLEO</name>
<evidence type="ECO:0000256" key="4">
    <source>
        <dbReference type="ARBA" id="ARBA00023163"/>
    </source>
</evidence>
<dbReference type="PROSITE" id="PS50048">
    <property type="entry name" value="ZN2_CY6_FUNGAL_2"/>
    <property type="match status" value="1"/>
</dbReference>
<proteinExistence type="predicted"/>
<dbReference type="Pfam" id="PF00096">
    <property type="entry name" value="zf-C2H2"/>
    <property type="match status" value="2"/>
</dbReference>
<evidence type="ECO:0000256" key="3">
    <source>
        <dbReference type="ARBA" id="ARBA00023015"/>
    </source>
</evidence>
<feature type="region of interest" description="Disordered" evidence="7">
    <location>
        <begin position="130"/>
        <end position="196"/>
    </location>
</feature>
<dbReference type="AlphaFoldDB" id="A0A9P4MWK9"/>
<organism evidence="10 11">
    <name type="scientific">Lojkania enalia</name>
    <dbReference type="NCBI Taxonomy" id="147567"/>
    <lineage>
        <taxon>Eukaryota</taxon>
        <taxon>Fungi</taxon>
        <taxon>Dikarya</taxon>
        <taxon>Ascomycota</taxon>
        <taxon>Pezizomycotina</taxon>
        <taxon>Dothideomycetes</taxon>
        <taxon>Pleosporomycetidae</taxon>
        <taxon>Pleosporales</taxon>
        <taxon>Pleosporales incertae sedis</taxon>
        <taxon>Lojkania</taxon>
    </lineage>
</organism>
<keyword evidence="11" id="KW-1185">Reference proteome</keyword>
<dbReference type="Gene3D" id="4.10.240.10">
    <property type="entry name" value="Zn(2)-C6 fungal-type DNA-binding domain"/>
    <property type="match status" value="1"/>
</dbReference>
<keyword evidence="2" id="KW-0862">Zinc</keyword>
<dbReference type="SUPFAM" id="SSF57701">
    <property type="entry name" value="Zn2/Cys6 DNA-binding domain"/>
    <property type="match status" value="1"/>
</dbReference>
<keyword evidence="3" id="KW-0805">Transcription regulation</keyword>
<dbReference type="PANTHER" id="PTHR47660:SF2">
    <property type="entry name" value="TRANSCRIPTION FACTOR WITH C2H2 AND ZN(2)-CYS(6) DNA BINDING DOMAIN (EUROFUNG)"/>
    <property type="match status" value="1"/>
</dbReference>
<evidence type="ECO:0000313" key="10">
    <source>
        <dbReference type="EMBL" id="KAF2260295.1"/>
    </source>
</evidence>
<dbReference type="Gene3D" id="3.30.160.60">
    <property type="entry name" value="Classic Zinc Finger"/>
    <property type="match status" value="2"/>
</dbReference>
<dbReference type="Pfam" id="PF00172">
    <property type="entry name" value="Zn_clus"/>
    <property type="match status" value="1"/>
</dbReference>
<dbReference type="PROSITE" id="PS50157">
    <property type="entry name" value="ZINC_FINGER_C2H2_2"/>
    <property type="match status" value="2"/>
</dbReference>
<feature type="domain" description="C2H2-type" evidence="9">
    <location>
        <begin position="42"/>
        <end position="70"/>
    </location>
</feature>
<evidence type="ECO:0000256" key="1">
    <source>
        <dbReference type="ARBA" id="ARBA00022723"/>
    </source>
</evidence>
<dbReference type="InterPro" id="IPR036236">
    <property type="entry name" value="Znf_C2H2_sf"/>
</dbReference>
<dbReference type="SMART" id="SM00355">
    <property type="entry name" value="ZnF_C2H2"/>
    <property type="match status" value="2"/>
</dbReference>
<dbReference type="PROSITE" id="PS00028">
    <property type="entry name" value="ZINC_FINGER_C2H2_1"/>
    <property type="match status" value="2"/>
</dbReference>
<dbReference type="InterPro" id="IPR001138">
    <property type="entry name" value="Zn2Cys6_DnaBD"/>
</dbReference>
<evidence type="ECO:0000256" key="6">
    <source>
        <dbReference type="PROSITE-ProRule" id="PRU00042"/>
    </source>
</evidence>
<feature type="compositionally biased region" description="Acidic residues" evidence="7">
    <location>
        <begin position="69"/>
        <end position="80"/>
    </location>
</feature>
<keyword evidence="4" id="KW-0804">Transcription</keyword>
<evidence type="ECO:0000256" key="7">
    <source>
        <dbReference type="SAM" id="MobiDB-lite"/>
    </source>
</evidence>
<dbReference type="InterPro" id="IPR013087">
    <property type="entry name" value="Znf_C2H2_type"/>
</dbReference>
<reference evidence="11" key="1">
    <citation type="journal article" date="2020" name="Stud. Mycol.">
        <title>101 Dothideomycetes genomes: A test case for predicting lifestyles and emergence of pathogens.</title>
        <authorList>
            <person name="Haridas S."/>
            <person name="Albert R."/>
            <person name="Binder M."/>
            <person name="Bloem J."/>
            <person name="LaButti K."/>
            <person name="Salamov A."/>
            <person name="Andreopoulos B."/>
            <person name="Baker S."/>
            <person name="Barry K."/>
            <person name="Bills G."/>
            <person name="Bluhm B."/>
            <person name="Cannon C."/>
            <person name="Castanera R."/>
            <person name="Culley D."/>
            <person name="Daum C."/>
            <person name="Ezra D."/>
            <person name="Gonzalez J."/>
            <person name="Henrissat B."/>
            <person name="Kuo A."/>
            <person name="Liang C."/>
            <person name="Lipzen A."/>
            <person name="Lutzoni F."/>
            <person name="Magnuson J."/>
            <person name="Mondo S."/>
            <person name="Nolan M."/>
            <person name="Ohm R."/>
            <person name="Pangilinan J."/>
            <person name="Park H.-J."/>
            <person name="Ramirez L."/>
            <person name="Alfaro M."/>
            <person name="Sun H."/>
            <person name="Tritt A."/>
            <person name="Yoshinaga Y."/>
            <person name="Zwiers L.-H."/>
            <person name="Turgeon B."/>
            <person name="Goodwin S."/>
            <person name="Spatafora J."/>
            <person name="Crous P."/>
            <person name="Grigoriev I."/>
        </authorList>
    </citation>
    <scope>NUCLEOTIDE SEQUENCE [LARGE SCALE GENOMIC DNA]</scope>
    <source>
        <strain evidence="11">CBS 304.66</strain>
    </source>
</reference>
<evidence type="ECO:0000259" key="9">
    <source>
        <dbReference type="PROSITE" id="PS50157"/>
    </source>
</evidence>
<feature type="region of interest" description="Disordered" evidence="7">
    <location>
        <begin position="64"/>
        <end position="86"/>
    </location>
</feature>
<dbReference type="PANTHER" id="PTHR47660">
    <property type="entry name" value="TRANSCRIPTION FACTOR WITH C2H2 AND ZN(2)-CYS(6) DNA BINDING DOMAIN (EUROFUNG)-RELATED-RELATED"/>
    <property type="match status" value="1"/>
</dbReference>
<dbReference type="EMBL" id="ML986684">
    <property type="protein sequence ID" value="KAF2260295.1"/>
    <property type="molecule type" value="Genomic_DNA"/>
</dbReference>
<protein>
    <submittedName>
        <fullName evidence="10">Uncharacterized protein</fullName>
    </submittedName>
</protein>
<keyword evidence="5" id="KW-0539">Nucleus</keyword>
<dbReference type="SUPFAM" id="SSF57667">
    <property type="entry name" value="beta-beta-alpha zinc fingers"/>
    <property type="match status" value="1"/>
</dbReference>
<dbReference type="PROSITE" id="PS00463">
    <property type="entry name" value="ZN2_CY6_FUNGAL_1"/>
    <property type="match status" value="1"/>
</dbReference>
<sequence>MPQRSIKPNPNGQMFCSYCGQGFKRDEHLERHILTHTNIRPFRCRECKLAFKRKDLLRRHYRSIHAPPTDDDNAQNDDDTAPTRAGSVGRIPIACANCAQSKTKCDNQMPCGRCVKKKLTCERRTFRRSSCKDNPKHYAPSKSDAKDSVLESGGRDIREEVDEENETAKPGSPDSMSPGSQEPEINGTDIGHGGTVVPVADMLGHQLGGTMDVGATFQDNLHLSTNMTFPSFIPDLHQPMYQDIDFDMFIEDSTVTPALGTSNNRLLSARSETTFSDSEWSFIQEDLQKLSSRAPIGPIVLADSCSQWPYYQCNLRTGSGPGGISMSTIASLKVLENPGIWSLCAQPPAVQLTDASAAGSPSAVPCDSSTRDRLLAVTQQIWRIAKERVLSSCTVEQHNDGTDAWMDRIILLPPTSVLQYILERYTSLEHQHFHLLPTQEIITSASLLSSEDKLLSGVLTLLIIAQVTRSSAAPEGRALSNGLVEVCRVVVQDAEEAVTPEVLEGSISLLQLLQWSGDEWHMTVLLKLWEQHAKVIKHSILAKNRNRGTTPATERQAPGFGMDTLRTDETESRLLYSWLAVDLELSLFHDVAPKLAVQNIGSGTSSPVPFESRFTSLNALFETFMEGQLSNQGGFTPTSLRLLLHPLQCLSAHLHQCLDTFGSIHSPGKSPNSTLGLASKAFIDELSALLTRWYRLTFSLGANSNLLDPIMQSSLVLYHIMVLNNFVSFPEVERLIRENVTGGSQNHPPRSWMRTTSSDAAAYLLFHCGQALYILRSMPHNTRPLWWAAALYRVSLVLSQTIISNGSNGPCAAFNTATSPSTAYIVLNREYAPGEADQDVALQMFMGRLQGTPVLTGTEGTTILLHMATDGLDYCLGVLDEHLVFDSTAFASGIRIKLGALRARWGDGMQLT</sequence>
<feature type="domain" description="C2H2-type" evidence="9">
    <location>
        <begin position="14"/>
        <end position="41"/>
    </location>
</feature>
<dbReference type="CDD" id="cd00067">
    <property type="entry name" value="GAL4"/>
    <property type="match status" value="1"/>
</dbReference>
<keyword evidence="6" id="KW-0863">Zinc-finger</keyword>
<dbReference type="OrthoDB" id="40579at2759"/>
<evidence type="ECO:0000259" key="8">
    <source>
        <dbReference type="PROSITE" id="PS50048"/>
    </source>
</evidence>
<feature type="compositionally biased region" description="Basic and acidic residues" evidence="7">
    <location>
        <begin position="143"/>
        <end position="158"/>
    </location>
</feature>
<dbReference type="GO" id="GO:0000981">
    <property type="term" value="F:DNA-binding transcription factor activity, RNA polymerase II-specific"/>
    <property type="evidence" value="ECO:0007669"/>
    <property type="project" value="InterPro"/>
</dbReference>
<gene>
    <name evidence="10" type="ORF">CC78DRAFT_29038</name>
</gene>
<dbReference type="Proteomes" id="UP000800093">
    <property type="component" value="Unassembled WGS sequence"/>
</dbReference>
<evidence type="ECO:0000256" key="5">
    <source>
        <dbReference type="ARBA" id="ARBA00023242"/>
    </source>
</evidence>
<evidence type="ECO:0000256" key="2">
    <source>
        <dbReference type="ARBA" id="ARBA00022833"/>
    </source>
</evidence>
<evidence type="ECO:0000313" key="11">
    <source>
        <dbReference type="Proteomes" id="UP000800093"/>
    </source>
</evidence>
<feature type="domain" description="Zn(2)-C6 fungal-type" evidence="8">
    <location>
        <begin position="94"/>
        <end position="121"/>
    </location>
</feature>
<dbReference type="InterPro" id="IPR036864">
    <property type="entry name" value="Zn2-C6_fun-type_DNA-bd_sf"/>
</dbReference>
<accession>A0A9P4MWK9</accession>
<keyword evidence="1" id="KW-0479">Metal-binding</keyword>